<comment type="similarity">
    <text evidence="1">Belongs to the AfsR/DnrI/RedD regulatory family.</text>
</comment>
<evidence type="ECO:0000256" key="4">
    <source>
        <dbReference type="ARBA" id="ARBA00023163"/>
    </source>
</evidence>
<evidence type="ECO:0000256" key="2">
    <source>
        <dbReference type="ARBA" id="ARBA00023015"/>
    </source>
</evidence>
<dbReference type="CDD" id="cd15831">
    <property type="entry name" value="BTAD"/>
    <property type="match status" value="1"/>
</dbReference>
<feature type="domain" description="OmpR/PhoB-type" evidence="6">
    <location>
        <begin position="1"/>
        <end position="93"/>
    </location>
</feature>
<dbReference type="SUPFAM" id="SSF46894">
    <property type="entry name" value="C-terminal effector domain of the bipartite response regulators"/>
    <property type="match status" value="1"/>
</dbReference>
<keyword evidence="3 5" id="KW-0238">DNA-binding</keyword>
<keyword evidence="2" id="KW-0805">Transcription regulation</keyword>
<evidence type="ECO:0000256" key="3">
    <source>
        <dbReference type="ARBA" id="ARBA00023125"/>
    </source>
</evidence>
<dbReference type="RefSeq" id="WP_281904164.1">
    <property type="nucleotide sequence ID" value="NZ_BSDI01000064.1"/>
</dbReference>
<keyword evidence="4" id="KW-0804">Transcription</keyword>
<dbReference type="InterPro" id="IPR011990">
    <property type="entry name" value="TPR-like_helical_dom_sf"/>
</dbReference>
<dbReference type="Pfam" id="PF00486">
    <property type="entry name" value="Trans_reg_C"/>
    <property type="match status" value="1"/>
</dbReference>
<reference evidence="7" key="1">
    <citation type="submission" date="2022-12" db="EMBL/GenBank/DDBJ databases">
        <title>New Phytohabitans aurantiacus sp. RD004123 nov., an actinomycete isolated from soil.</title>
        <authorList>
            <person name="Triningsih D.W."/>
            <person name="Harunari E."/>
            <person name="Igarashi Y."/>
        </authorList>
    </citation>
    <scope>NUCLEOTIDE SEQUENCE</scope>
    <source>
        <strain evidence="7">RD004123</strain>
    </source>
</reference>
<dbReference type="Proteomes" id="UP001144280">
    <property type="component" value="Unassembled WGS sequence"/>
</dbReference>
<keyword evidence="8" id="KW-1185">Reference proteome</keyword>
<evidence type="ECO:0000256" key="1">
    <source>
        <dbReference type="ARBA" id="ARBA00005820"/>
    </source>
</evidence>
<sequence length="268" mass="29071">MADILLLGPVEVWQRGRRVALGHARQRCVLAILAVEPNKLVLASKLIERVWGKLPPDGAHKTIQAYISRLRRAIGGTEGIALGNRGGGYLFDIGDSQTDIRGFRSLVGAAREAAATGDDNGAAALFDKALGMWRGDALADLAGHWADGVRAQLAEERFAALEGRLDADLNLGRHAWVVGELTALVHAYPWRERLAGQLMLALYRDGRQSEALRVYHVVRNRLADDGLDPGPALRQVELAILRADAALRVHRAGEPGAPADGVRFKIRL</sequence>
<evidence type="ECO:0000259" key="6">
    <source>
        <dbReference type="PROSITE" id="PS51755"/>
    </source>
</evidence>
<dbReference type="PANTHER" id="PTHR35807">
    <property type="entry name" value="TRANSCRIPTIONAL REGULATOR REDD-RELATED"/>
    <property type="match status" value="1"/>
</dbReference>
<dbReference type="PANTHER" id="PTHR35807:SF1">
    <property type="entry name" value="TRANSCRIPTIONAL REGULATOR REDD"/>
    <property type="match status" value="1"/>
</dbReference>
<accession>A0ABQ5R747</accession>
<dbReference type="InterPro" id="IPR036388">
    <property type="entry name" value="WH-like_DNA-bd_sf"/>
</dbReference>
<dbReference type="Gene3D" id="1.10.10.10">
    <property type="entry name" value="Winged helix-like DNA-binding domain superfamily/Winged helix DNA-binding domain"/>
    <property type="match status" value="1"/>
</dbReference>
<evidence type="ECO:0000313" key="8">
    <source>
        <dbReference type="Proteomes" id="UP001144280"/>
    </source>
</evidence>
<feature type="DNA-binding region" description="OmpR/PhoB-type" evidence="5">
    <location>
        <begin position="1"/>
        <end position="93"/>
    </location>
</feature>
<dbReference type="PROSITE" id="PS51755">
    <property type="entry name" value="OMPR_PHOB"/>
    <property type="match status" value="1"/>
</dbReference>
<dbReference type="InterPro" id="IPR005158">
    <property type="entry name" value="BTAD"/>
</dbReference>
<dbReference type="Gene3D" id="1.25.40.10">
    <property type="entry name" value="Tetratricopeptide repeat domain"/>
    <property type="match status" value="1"/>
</dbReference>
<protein>
    <recommendedName>
        <fullName evidence="6">OmpR/PhoB-type domain-containing protein</fullName>
    </recommendedName>
</protein>
<evidence type="ECO:0000256" key="5">
    <source>
        <dbReference type="PROSITE-ProRule" id="PRU01091"/>
    </source>
</evidence>
<name>A0ABQ5R747_9ACTN</name>
<dbReference type="InterPro" id="IPR051677">
    <property type="entry name" value="AfsR-DnrI-RedD_regulator"/>
</dbReference>
<gene>
    <name evidence="7" type="ORF">Pa4123_78600</name>
</gene>
<dbReference type="SMART" id="SM01043">
    <property type="entry name" value="BTAD"/>
    <property type="match status" value="1"/>
</dbReference>
<evidence type="ECO:0000313" key="7">
    <source>
        <dbReference type="EMBL" id="GLI02582.1"/>
    </source>
</evidence>
<dbReference type="SMART" id="SM00862">
    <property type="entry name" value="Trans_reg_C"/>
    <property type="match status" value="1"/>
</dbReference>
<dbReference type="SUPFAM" id="SSF48452">
    <property type="entry name" value="TPR-like"/>
    <property type="match status" value="1"/>
</dbReference>
<proteinExistence type="inferred from homology"/>
<dbReference type="InterPro" id="IPR001867">
    <property type="entry name" value="OmpR/PhoB-type_DNA-bd"/>
</dbReference>
<comment type="caution">
    <text evidence="7">The sequence shown here is derived from an EMBL/GenBank/DDBJ whole genome shotgun (WGS) entry which is preliminary data.</text>
</comment>
<dbReference type="Pfam" id="PF03704">
    <property type="entry name" value="BTAD"/>
    <property type="match status" value="1"/>
</dbReference>
<dbReference type="InterPro" id="IPR016032">
    <property type="entry name" value="Sig_transdc_resp-reg_C-effctor"/>
</dbReference>
<organism evidence="7 8">
    <name type="scientific">Phytohabitans aurantiacus</name>
    <dbReference type="NCBI Taxonomy" id="3016789"/>
    <lineage>
        <taxon>Bacteria</taxon>
        <taxon>Bacillati</taxon>
        <taxon>Actinomycetota</taxon>
        <taxon>Actinomycetes</taxon>
        <taxon>Micromonosporales</taxon>
        <taxon>Micromonosporaceae</taxon>
    </lineage>
</organism>
<dbReference type="EMBL" id="BSDI01000064">
    <property type="protein sequence ID" value="GLI02582.1"/>
    <property type="molecule type" value="Genomic_DNA"/>
</dbReference>